<dbReference type="Pfam" id="PF00126">
    <property type="entry name" value="HTH_1"/>
    <property type="match status" value="1"/>
</dbReference>
<dbReference type="EMBL" id="QYTW02000011">
    <property type="protein sequence ID" value="RST59383.1"/>
    <property type="molecule type" value="Genomic_DNA"/>
</dbReference>
<evidence type="ECO:0000256" key="1">
    <source>
        <dbReference type="ARBA" id="ARBA00009437"/>
    </source>
</evidence>
<dbReference type="GO" id="GO:0000976">
    <property type="term" value="F:transcription cis-regulatory region binding"/>
    <property type="evidence" value="ECO:0007669"/>
    <property type="project" value="TreeGrafter"/>
</dbReference>
<keyword evidence="4" id="KW-0804">Transcription</keyword>
<dbReference type="SUPFAM" id="SSF46785">
    <property type="entry name" value="Winged helix' DNA-binding domain"/>
    <property type="match status" value="1"/>
</dbReference>
<keyword evidence="2" id="KW-0805">Transcription regulation</keyword>
<comment type="caution">
    <text evidence="6">The sequence shown here is derived from an EMBL/GenBank/DDBJ whole genome shotgun (WGS) entry which is preliminary data.</text>
</comment>
<protein>
    <submittedName>
        <fullName evidence="6">LysR family transcriptional regulator</fullName>
    </submittedName>
</protein>
<evidence type="ECO:0000259" key="5">
    <source>
        <dbReference type="PROSITE" id="PS50931"/>
    </source>
</evidence>
<evidence type="ECO:0000313" key="7">
    <source>
        <dbReference type="Proteomes" id="UP000287296"/>
    </source>
</evidence>
<proteinExistence type="inferred from homology"/>
<dbReference type="SUPFAM" id="SSF53850">
    <property type="entry name" value="Periplasmic binding protein-like II"/>
    <property type="match status" value="1"/>
</dbReference>
<dbReference type="Gene3D" id="3.40.190.290">
    <property type="match status" value="1"/>
</dbReference>
<dbReference type="Proteomes" id="UP000287296">
    <property type="component" value="Unassembled WGS sequence"/>
</dbReference>
<feature type="domain" description="HTH lysR-type" evidence="5">
    <location>
        <begin position="1"/>
        <end position="58"/>
    </location>
</feature>
<dbReference type="InterPro" id="IPR036388">
    <property type="entry name" value="WH-like_DNA-bd_sf"/>
</dbReference>
<evidence type="ECO:0000313" key="6">
    <source>
        <dbReference type="EMBL" id="RST59383.1"/>
    </source>
</evidence>
<evidence type="ECO:0000256" key="3">
    <source>
        <dbReference type="ARBA" id="ARBA00023125"/>
    </source>
</evidence>
<dbReference type="AlphaFoldDB" id="A0A429X831"/>
<dbReference type="GO" id="GO:0003700">
    <property type="term" value="F:DNA-binding transcription factor activity"/>
    <property type="evidence" value="ECO:0007669"/>
    <property type="project" value="InterPro"/>
</dbReference>
<dbReference type="InterPro" id="IPR000847">
    <property type="entry name" value="LysR_HTH_N"/>
</dbReference>
<dbReference type="PANTHER" id="PTHR30126:SF40">
    <property type="entry name" value="HTH-TYPE TRANSCRIPTIONAL REGULATOR GLTR"/>
    <property type="match status" value="1"/>
</dbReference>
<dbReference type="Gene3D" id="1.10.10.10">
    <property type="entry name" value="Winged helix-like DNA-binding domain superfamily/Winged helix DNA-binding domain"/>
    <property type="match status" value="1"/>
</dbReference>
<dbReference type="InterPro" id="IPR036390">
    <property type="entry name" value="WH_DNA-bd_sf"/>
</dbReference>
<reference evidence="6 7" key="1">
    <citation type="submission" date="2018-12" db="EMBL/GenBank/DDBJ databases">
        <authorList>
            <person name="Sun L."/>
            <person name="Chen Z."/>
        </authorList>
    </citation>
    <scope>NUCLEOTIDE SEQUENCE [LARGE SCALE GENOMIC DNA]</scope>
    <source>
        <strain evidence="6 7">LMG 29736</strain>
    </source>
</reference>
<dbReference type="RefSeq" id="WP_120116705.1">
    <property type="nucleotide sequence ID" value="NZ_DAMDJW010000110.1"/>
</dbReference>
<comment type="similarity">
    <text evidence="1">Belongs to the LysR transcriptional regulatory family.</text>
</comment>
<name>A0A429X831_SIMTE</name>
<evidence type="ECO:0000256" key="4">
    <source>
        <dbReference type="ARBA" id="ARBA00023163"/>
    </source>
</evidence>
<dbReference type="PANTHER" id="PTHR30126">
    <property type="entry name" value="HTH-TYPE TRANSCRIPTIONAL REGULATOR"/>
    <property type="match status" value="1"/>
</dbReference>
<dbReference type="Pfam" id="PF03466">
    <property type="entry name" value="LysR_substrate"/>
    <property type="match status" value="1"/>
</dbReference>
<gene>
    <name evidence="6" type="ORF">D5F11_012365</name>
</gene>
<sequence length="292" mass="32813">MNIEDLRVFKEVAKEGNITKTANNLNFVQSNVTAKMKRIEQKYGTKLFYRHKHGVTLTSPGKILLSYTEQVLQLMDEVEKKLKSSAPSGTLSIGTMETTAASRLPDILSVYHEQYPEVELALRTGTTEELIESSLNREIDGAFVAGEVNHPELEELEVFEEELVLISKENILFSLDFNQLKNQIIIVFKSGCFYRGIFEKWLKSEGIIPTKIMELNTLDGVIGCVKAGLGIALITKSVAVRLHQSENIKQFTLPKEYGMISTKFINHKDIVKTAAFREFMKGISFGACSNKP</sequence>
<organism evidence="6 7">
    <name type="scientific">Siminovitchia terrae</name>
    <name type="common">Bacillus terrae</name>
    <dbReference type="NCBI Taxonomy" id="1914933"/>
    <lineage>
        <taxon>Bacteria</taxon>
        <taxon>Bacillati</taxon>
        <taxon>Bacillota</taxon>
        <taxon>Bacilli</taxon>
        <taxon>Bacillales</taxon>
        <taxon>Bacillaceae</taxon>
        <taxon>Siminovitchia</taxon>
    </lineage>
</organism>
<dbReference type="OrthoDB" id="8479357at2"/>
<dbReference type="InterPro" id="IPR005119">
    <property type="entry name" value="LysR_subst-bd"/>
</dbReference>
<evidence type="ECO:0000256" key="2">
    <source>
        <dbReference type="ARBA" id="ARBA00023015"/>
    </source>
</evidence>
<keyword evidence="3" id="KW-0238">DNA-binding</keyword>
<accession>A0A429X831</accession>
<dbReference type="PROSITE" id="PS50931">
    <property type="entry name" value="HTH_LYSR"/>
    <property type="match status" value="1"/>
</dbReference>